<dbReference type="GO" id="GO:0005524">
    <property type="term" value="F:ATP binding"/>
    <property type="evidence" value="ECO:0007669"/>
    <property type="project" value="UniProtKB-KW"/>
</dbReference>
<evidence type="ECO:0000256" key="2">
    <source>
        <dbReference type="ARBA" id="ARBA00022801"/>
    </source>
</evidence>
<dbReference type="Proteomes" id="UP001054889">
    <property type="component" value="Unassembled WGS sequence"/>
</dbReference>
<protein>
    <recommendedName>
        <fullName evidence="7">DEAD-box RNA helicase Q domain-containing protein</fullName>
    </recommendedName>
</protein>
<feature type="compositionally biased region" description="Gly residues" evidence="6">
    <location>
        <begin position="1"/>
        <end position="13"/>
    </location>
</feature>
<gene>
    <name evidence="8" type="primary">ga27002</name>
    <name evidence="8" type="ORF">PR202_ga27002</name>
</gene>
<keyword evidence="4" id="KW-0067">ATP-binding</keyword>
<feature type="compositionally biased region" description="Basic residues" evidence="6">
    <location>
        <begin position="24"/>
        <end position="45"/>
    </location>
</feature>
<evidence type="ECO:0000313" key="8">
    <source>
        <dbReference type="EMBL" id="GJN09035.1"/>
    </source>
</evidence>
<dbReference type="GO" id="GO:0016787">
    <property type="term" value="F:hydrolase activity"/>
    <property type="evidence" value="ECO:0007669"/>
    <property type="project" value="UniProtKB-KW"/>
</dbReference>
<accession>A0AAV5DF11</accession>
<dbReference type="PROSITE" id="PS51195">
    <property type="entry name" value="Q_MOTIF"/>
    <property type="match status" value="1"/>
</dbReference>
<reference evidence="8" key="1">
    <citation type="journal article" date="2018" name="DNA Res.">
        <title>Multiple hybrid de novo genome assembly of finger millet, an orphan allotetraploid crop.</title>
        <authorList>
            <person name="Hatakeyama M."/>
            <person name="Aluri S."/>
            <person name="Balachadran M.T."/>
            <person name="Sivarajan S.R."/>
            <person name="Patrignani A."/>
            <person name="Gruter S."/>
            <person name="Poveda L."/>
            <person name="Shimizu-Inatsugi R."/>
            <person name="Baeten J."/>
            <person name="Francoijs K.J."/>
            <person name="Nataraja K.N."/>
            <person name="Reddy Y.A.N."/>
            <person name="Phadnis S."/>
            <person name="Ravikumar R.L."/>
            <person name="Schlapbach R."/>
            <person name="Sreeman S.M."/>
            <person name="Shimizu K.K."/>
        </authorList>
    </citation>
    <scope>NUCLEOTIDE SEQUENCE</scope>
</reference>
<keyword evidence="1" id="KW-0547">Nucleotide-binding</keyword>
<evidence type="ECO:0000313" key="9">
    <source>
        <dbReference type="Proteomes" id="UP001054889"/>
    </source>
</evidence>
<evidence type="ECO:0000259" key="7">
    <source>
        <dbReference type="PROSITE" id="PS51195"/>
    </source>
</evidence>
<keyword evidence="3" id="KW-0347">Helicase</keyword>
<keyword evidence="9" id="KW-1185">Reference proteome</keyword>
<feature type="domain" description="DEAD-box RNA helicase Q" evidence="7">
    <location>
        <begin position="73"/>
        <end position="102"/>
    </location>
</feature>
<dbReference type="Gene3D" id="3.40.50.300">
    <property type="entry name" value="P-loop containing nucleotide triphosphate hydrolases"/>
    <property type="match status" value="1"/>
</dbReference>
<feature type="region of interest" description="Disordered" evidence="6">
    <location>
        <begin position="1"/>
        <end position="64"/>
    </location>
</feature>
<evidence type="ECO:0000256" key="6">
    <source>
        <dbReference type="SAM" id="MobiDB-lite"/>
    </source>
</evidence>
<evidence type="ECO:0000256" key="4">
    <source>
        <dbReference type="ARBA" id="ARBA00022840"/>
    </source>
</evidence>
<evidence type="ECO:0000256" key="3">
    <source>
        <dbReference type="ARBA" id="ARBA00022806"/>
    </source>
</evidence>
<feature type="compositionally biased region" description="Polar residues" evidence="6">
    <location>
        <begin position="49"/>
        <end position="64"/>
    </location>
</feature>
<organism evidence="8 9">
    <name type="scientific">Eleusine coracana subsp. coracana</name>
    <dbReference type="NCBI Taxonomy" id="191504"/>
    <lineage>
        <taxon>Eukaryota</taxon>
        <taxon>Viridiplantae</taxon>
        <taxon>Streptophyta</taxon>
        <taxon>Embryophyta</taxon>
        <taxon>Tracheophyta</taxon>
        <taxon>Spermatophyta</taxon>
        <taxon>Magnoliopsida</taxon>
        <taxon>Liliopsida</taxon>
        <taxon>Poales</taxon>
        <taxon>Poaceae</taxon>
        <taxon>PACMAD clade</taxon>
        <taxon>Chloridoideae</taxon>
        <taxon>Cynodonteae</taxon>
        <taxon>Eleusininae</taxon>
        <taxon>Eleusine</taxon>
    </lineage>
</organism>
<proteinExistence type="predicted"/>
<dbReference type="InterPro" id="IPR027417">
    <property type="entry name" value="P-loop_NTPase"/>
</dbReference>
<dbReference type="InterPro" id="IPR014014">
    <property type="entry name" value="RNA_helicase_DEAD_Q_motif"/>
</dbReference>
<dbReference type="AlphaFoldDB" id="A0AAV5DF11"/>
<dbReference type="GO" id="GO:0003724">
    <property type="term" value="F:RNA helicase activity"/>
    <property type="evidence" value="ECO:0007669"/>
    <property type="project" value="InterPro"/>
</dbReference>
<sequence>MGGPRGGGGGQGQGQQRSQPWRSRPSRSKLSRSPLLRKKAARRARLSSMTPTTPKSMPYDSVTSGGTVYESASTFEDLKLPPELLKGLHDEMGFNRPSKIQAITLPMILTPSYKNLVA</sequence>
<feature type="compositionally biased region" description="Low complexity" evidence="6">
    <location>
        <begin position="14"/>
        <end position="23"/>
    </location>
</feature>
<evidence type="ECO:0000256" key="1">
    <source>
        <dbReference type="ARBA" id="ARBA00022741"/>
    </source>
</evidence>
<evidence type="ECO:0000256" key="5">
    <source>
        <dbReference type="PROSITE-ProRule" id="PRU00552"/>
    </source>
</evidence>
<comment type="caution">
    <text evidence="8">The sequence shown here is derived from an EMBL/GenBank/DDBJ whole genome shotgun (WGS) entry which is preliminary data.</text>
</comment>
<name>A0AAV5DF11_ELECO</name>
<keyword evidence="2" id="KW-0378">Hydrolase</keyword>
<dbReference type="SUPFAM" id="SSF52540">
    <property type="entry name" value="P-loop containing nucleoside triphosphate hydrolases"/>
    <property type="match status" value="1"/>
</dbReference>
<dbReference type="EMBL" id="BQKI01000015">
    <property type="protein sequence ID" value="GJN09035.1"/>
    <property type="molecule type" value="Genomic_DNA"/>
</dbReference>
<feature type="short sequence motif" description="Q motif" evidence="5">
    <location>
        <begin position="73"/>
        <end position="102"/>
    </location>
</feature>
<reference evidence="8" key="2">
    <citation type="submission" date="2021-12" db="EMBL/GenBank/DDBJ databases">
        <title>Resequencing data analysis of finger millet.</title>
        <authorList>
            <person name="Hatakeyama M."/>
            <person name="Aluri S."/>
            <person name="Balachadran M.T."/>
            <person name="Sivarajan S.R."/>
            <person name="Poveda L."/>
            <person name="Shimizu-Inatsugi R."/>
            <person name="Schlapbach R."/>
            <person name="Sreeman S.M."/>
            <person name="Shimizu K.K."/>
        </authorList>
    </citation>
    <scope>NUCLEOTIDE SEQUENCE</scope>
</reference>